<evidence type="ECO:0000313" key="1">
    <source>
        <dbReference type="EMBL" id="TXB61425.1"/>
    </source>
</evidence>
<dbReference type="SUPFAM" id="SSF52540">
    <property type="entry name" value="P-loop containing nucleoside triphosphate hydrolases"/>
    <property type="match status" value="1"/>
</dbReference>
<dbReference type="Proteomes" id="UP000321580">
    <property type="component" value="Unassembled WGS sequence"/>
</dbReference>
<protein>
    <submittedName>
        <fullName evidence="1">Uncharacterized protein</fullName>
    </submittedName>
</protein>
<dbReference type="Gene3D" id="3.40.50.300">
    <property type="entry name" value="P-loop containing nucleotide triphosphate hydrolases"/>
    <property type="match status" value="1"/>
</dbReference>
<gene>
    <name evidence="1" type="ORF">FRY97_19220</name>
</gene>
<comment type="caution">
    <text evidence="1">The sequence shown here is derived from an EMBL/GenBank/DDBJ whole genome shotgun (WGS) entry which is preliminary data.</text>
</comment>
<sequence>MAKLICITGADGTGKSTLIQSLAPYFPQAYTATVWDLLKNGAEGLPFRSKQQVDSYLCNLTPDSRLLFLAHAMKYAVDQAQESHAEAIIIDSYFYKYTATELALGADRLLARHLGKTFPLPDRTLLLELPLSLMAERKARFSRYECGLAAAPGPTEFLAFQAKVLAEWQHFSIPNVQRLDARLPKEELSALAIQKINHL</sequence>
<name>A0A5C6RHQ3_9BACT</name>
<accession>A0A5C6RHQ3</accession>
<dbReference type="InterPro" id="IPR027417">
    <property type="entry name" value="P-loop_NTPase"/>
</dbReference>
<reference evidence="1 2" key="1">
    <citation type="submission" date="2019-08" db="EMBL/GenBank/DDBJ databases">
        <title>Genome of Phaeodactylibacter luteus.</title>
        <authorList>
            <person name="Bowman J.P."/>
        </authorList>
    </citation>
    <scope>NUCLEOTIDE SEQUENCE [LARGE SCALE GENOMIC DNA]</scope>
    <source>
        <strain evidence="1 2">KCTC 42180</strain>
    </source>
</reference>
<dbReference type="AlphaFoldDB" id="A0A5C6RHQ3"/>
<dbReference type="EMBL" id="VOOR01000060">
    <property type="protein sequence ID" value="TXB61425.1"/>
    <property type="molecule type" value="Genomic_DNA"/>
</dbReference>
<dbReference type="OrthoDB" id="6494800at2"/>
<organism evidence="1 2">
    <name type="scientific">Phaeodactylibacter luteus</name>
    <dbReference type="NCBI Taxonomy" id="1564516"/>
    <lineage>
        <taxon>Bacteria</taxon>
        <taxon>Pseudomonadati</taxon>
        <taxon>Bacteroidota</taxon>
        <taxon>Saprospiria</taxon>
        <taxon>Saprospirales</taxon>
        <taxon>Haliscomenobacteraceae</taxon>
        <taxon>Phaeodactylibacter</taxon>
    </lineage>
</organism>
<keyword evidence="2" id="KW-1185">Reference proteome</keyword>
<dbReference type="RefSeq" id="WP_147169200.1">
    <property type="nucleotide sequence ID" value="NZ_VOOR01000060.1"/>
</dbReference>
<evidence type="ECO:0000313" key="2">
    <source>
        <dbReference type="Proteomes" id="UP000321580"/>
    </source>
</evidence>
<proteinExistence type="predicted"/>